<dbReference type="AlphaFoldDB" id="A0A4T9TA79"/>
<evidence type="ECO:0000313" key="3">
    <source>
        <dbReference type="Proteomes" id="UP000309454"/>
    </source>
</evidence>
<reference evidence="2 3" key="1">
    <citation type="submission" date="2019-04" db="EMBL/GenBank/DDBJ databases">
        <title>Microbes associate with the intestines of laboratory mice.</title>
        <authorList>
            <person name="Navarre W."/>
            <person name="Wong E."/>
            <person name="Huang K.C."/>
            <person name="Tropini C."/>
            <person name="Ng K."/>
            <person name="Yu B."/>
        </authorList>
    </citation>
    <scope>NUCLEOTIDE SEQUENCE [LARGE SCALE GENOMIC DNA]</scope>
    <source>
        <strain evidence="2 3">NM48_B13</strain>
    </source>
</reference>
<keyword evidence="1" id="KW-1133">Transmembrane helix</keyword>
<keyword evidence="1" id="KW-0472">Membrane</keyword>
<dbReference type="EMBL" id="SSTM01000001">
    <property type="protein sequence ID" value="TJW12499.1"/>
    <property type="molecule type" value="Genomic_DNA"/>
</dbReference>
<comment type="caution">
    <text evidence="2">The sequence shown here is derived from an EMBL/GenBank/DDBJ whole genome shotgun (WGS) entry which is preliminary data.</text>
</comment>
<feature type="transmembrane region" description="Helical" evidence="1">
    <location>
        <begin position="24"/>
        <end position="47"/>
    </location>
</feature>
<organism evidence="2 3">
    <name type="scientific">Parvibacter caecicola</name>
    <dbReference type="NCBI Taxonomy" id="747645"/>
    <lineage>
        <taxon>Bacteria</taxon>
        <taxon>Bacillati</taxon>
        <taxon>Actinomycetota</taxon>
        <taxon>Coriobacteriia</taxon>
        <taxon>Coriobacteriales</taxon>
        <taxon>Coriobacteriaceae</taxon>
        <taxon>Parvibacter</taxon>
    </lineage>
</organism>
<gene>
    <name evidence="2" type="ORF">E5982_02620</name>
</gene>
<keyword evidence="1" id="KW-0812">Transmembrane</keyword>
<dbReference type="Proteomes" id="UP000309454">
    <property type="component" value="Unassembled WGS sequence"/>
</dbReference>
<proteinExistence type="predicted"/>
<name>A0A4T9TA79_9ACTN</name>
<sequence>MKAQFGCGKALCCAPLSRAQKACFVLACVALFAAIACLSGCGGGLMASQLSEDEILDSVDAEDVADHVILPDEWCSSEAPAVVSKTLEGVEDQKFDDALYKEATVVVVCETSQFRISSDWVTQFELVGNQWQHLDSYPMDESIEWVGGIPNDLLASRATAFMQMVDENSESSKRDTRLLDLYKEGFSAEVIDNKTAEDGTALLAVSAQQGLTKYQGTLAASFAWTGTDWQVTCTADKGAYQADYSPYEGTWIGSFVETSGWWDAAGHEGKCYAAKETSPSITFKEVDPVSLTAKADLSFVVHAHDDTLDNDVASVEGDTTIELKDALITLEPDNSNSYKILDKDYGDYNYTVYLENDDSGNLKLMVKVFNFLVANVSDSYSLSKLEEA</sequence>
<evidence type="ECO:0000256" key="1">
    <source>
        <dbReference type="SAM" id="Phobius"/>
    </source>
</evidence>
<evidence type="ECO:0000313" key="2">
    <source>
        <dbReference type="EMBL" id="TJW12499.1"/>
    </source>
</evidence>
<protein>
    <submittedName>
        <fullName evidence="2">Uncharacterized protein</fullName>
    </submittedName>
</protein>
<keyword evidence="3" id="KW-1185">Reference proteome</keyword>
<accession>A0A4T9TA79</accession>
<dbReference type="RefSeq" id="WP_136845350.1">
    <property type="nucleotide sequence ID" value="NZ_SSTM01000001.1"/>
</dbReference>